<dbReference type="EMBL" id="BAAAMJ010000010">
    <property type="protein sequence ID" value="GAA1903491.1"/>
    <property type="molecule type" value="Genomic_DNA"/>
</dbReference>
<keyword evidence="2" id="KW-1185">Reference proteome</keyword>
<organism evidence="1 2">
    <name type="scientific">Streptomyces sodiiphilus</name>
    <dbReference type="NCBI Taxonomy" id="226217"/>
    <lineage>
        <taxon>Bacteria</taxon>
        <taxon>Bacillati</taxon>
        <taxon>Actinomycetota</taxon>
        <taxon>Actinomycetes</taxon>
        <taxon>Kitasatosporales</taxon>
        <taxon>Streptomycetaceae</taxon>
        <taxon>Streptomyces</taxon>
    </lineage>
</organism>
<comment type="caution">
    <text evidence="1">The sequence shown here is derived from an EMBL/GenBank/DDBJ whole genome shotgun (WGS) entry which is preliminary data.</text>
</comment>
<sequence>MTGRPGLRPEPGGDLQAVEVDYAFTAEVPPEFVPLPDASSAEEWYEALSTLMPGAEEQQLHDAAEQMRRTLPAMSHADTIRTALCAGIENDSLSIGILTVSLQRSGHESALVAAEGIFRAKKKSFFTEDEELVEVDRENAKGVQGRQDLLLATRLPCGPGVTSISLRSMTFRGAPGEAPPPVLGVASLQLIVPAPREYCVYLTVATPTITHIDAYSARLARIGHTLSFDDSAAAGQDGGAAAQEQQA</sequence>
<protein>
    <submittedName>
        <fullName evidence="1">Uncharacterized protein</fullName>
    </submittedName>
</protein>
<evidence type="ECO:0000313" key="1">
    <source>
        <dbReference type="EMBL" id="GAA1903491.1"/>
    </source>
</evidence>
<gene>
    <name evidence="1" type="ORF">GCM10009716_11870</name>
</gene>
<accession>A0ABN2NVH1</accession>
<reference evidence="2" key="1">
    <citation type="journal article" date="2019" name="Int. J. Syst. Evol. Microbiol.">
        <title>The Global Catalogue of Microorganisms (GCM) 10K type strain sequencing project: providing services to taxonomists for standard genome sequencing and annotation.</title>
        <authorList>
            <consortium name="The Broad Institute Genomics Platform"/>
            <consortium name="The Broad Institute Genome Sequencing Center for Infectious Disease"/>
            <person name="Wu L."/>
            <person name="Ma J."/>
        </authorList>
    </citation>
    <scope>NUCLEOTIDE SEQUENCE [LARGE SCALE GENOMIC DNA]</scope>
    <source>
        <strain evidence="2">JCM 13581</strain>
    </source>
</reference>
<dbReference type="Proteomes" id="UP001501303">
    <property type="component" value="Unassembled WGS sequence"/>
</dbReference>
<proteinExistence type="predicted"/>
<name>A0ABN2NVH1_9ACTN</name>
<dbReference type="RefSeq" id="WP_344259441.1">
    <property type="nucleotide sequence ID" value="NZ_BAAAMJ010000010.1"/>
</dbReference>
<evidence type="ECO:0000313" key="2">
    <source>
        <dbReference type="Proteomes" id="UP001501303"/>
    </source>
</evidence>